<keyword evidence="1" id="KW-1133">Transmembrane helix</keyword>
<comment type="caution">
    <text evidence="2">The sequence shown here is derived from an EMBL/GenBank/DDBJ whole genome shotgun (WGS) entry which is preliminary data.</text>
</comment>
<evidence type="ECO:0000313" key="2">
    <source>
        <dbReference type="EMBL" id="GJS96681.1"/>
    </source>
</evidence>
<dbReference type="EMBL" id="BQNB010011905">
    <property type="protein sequence ID" value="GJS96681.1"/>
    <property type="molecule type" value="Genomic_DNA"/>
</dbReference>
<dbReference type="Proteomes" id="UP001151760">
    <property type="component" value="Unassembled WGS sequence"/>
</dbReference>
<name>A0ABQ5A4Z4_9ASTR</name>
<feature type="transmembrane region" description="Helical" evidence="1">
    <location>
        <begin position="346"/>
        <end position="376"/>
    </location>
</feature>
<accession>A0ABQ5A4Z4</accession>
<gene>
    <name evidence="2" type="ORF">Tco_0803649</name>
</gene>
<feature type="transmembrane region" description="Helical" evidence="1">
    <location>
        <begin position="307"/>
        <end position="326"/>
    </location>
</feature>
<keyword evidence="3" id="KW-1185">Reference proteome</keyword>
<reference evidence="2" key="1">
    <citation type="journal article" date="2022" name="Int. J. Mol. Sci.">
        <title>Draft Genome of Tanacetum Coccineum: Genomic Comparison of Closely Related Tanacetum-Family Plants.</title>
        <authorList>
            <person name="Yamashiro T."/>
            <person name="Shiraishi A."/>
            <person name="Nakayama K."/>
            <person name="Satake H."/>
        </authorList>
    </citation>
    <scope>NUCLEOTIDE SEQUENCE</scope>
</reference>
<evidence type="ECO:0000256" key="1">
    <source>
        <dbReference type="SAM" id="Phobius"/>
    </source>
</evidence>
<reference evidence="2" key="2">
    <citation type="submission" date="2022-01" db="EMBL/GenBank/DDBJ databases">
        <authorList>
            <person name="Yamashiro T."/>
            <person name="Shiraishi A."/>
            <person name="Satake H."/>
            <person name="Nakayama K."/>
        </authorList>
    </citation>
    <scope>NUCLEOTIDE SEQUENCE</scope>
</reference>
<dbReference type="CDD" id="cd09272">
    <property type="entry name" value="RNase_HI_RT_Ty1"/>
    <property type="match status" value="1"/>
</dbReference>
<organism evidence="2 3">
    <name type="scientific">Tanacetum coccineum</name>
    <dbReference type="NCBI Taxonomy" id="301880"/>
    <lineage>
        <taxon>Eukaryota</taxon>
        <taxon>Viridiplantae</taxon>
        <taxon>Streptophyta</taxon>
        <taxon>Embryophyta</taxon>
        <taxon>Tracheophyta</taxon>
        <taxon>Spermatophyta</taxon>
        <taxon>Magnoliopsida</taxon>
        <taxon>eudicotyledons</taxon>
        <taxon>Gunneridae</taxon>
        <taxon>Pentapetalae</taxon>
        <taxon>asterids</taxon>
        <taxon>campanulids</taxon>
        <taxon>Asterales</taxon>
        <taxon>Asteraceae</taxon>
        <taxon>Asteroideae</taxon>
        <taxon>Anthemideae</taxon>
        <taxon>Anthemidinae</taxon>
        <taxon>Tanacetum</taxon>
    </lineage>
</organism>
<evidence type="ECO:0000313" key="3">
    <source>
        <dbReference type="Proteomes" id="UP001151760"/>
    </source>
</evidence>
<proteinExistence type="predicted"/>
<sequence>MAERPNLDEDKGGKLIDPTRFRGPVTWGLLVSEGLGLLKTKAFADADYAGCHDTRRSTSGSAQFLGHRLVSWSSKKQKSTAISTTEAEYIALSGIAVTQSYDALSTPGDYGFAFTNFLKRFATLLPLLGVKQMSPETLKELQDESVSELKGRTVADSITERLTRPNAYKVKTDCSIIPVWGIRMIAHAWSSDCAHLVKWISSKSRMKTQSFRCKTHAHIHTIVSEVIKKVFIQGFRTISENRCLLQILKVTMIGRRDIIKAFKDSNRYEHSSTSNLKFMIKVLKIDSEDNSEVPINKRAEEDKHELSFQYLGVVSTFVFLVFEEVLRLLYGRFVEFLEKLNSDGGVVWFGLSLCLCILVVAYDLLQVIMGLLFLAILSARSSLSSFCIVQNVQIAYGVIFVTVSTVVYLGTAGDPLLTGQLELCIVGVVREFKTAPFVRLHHLVL</sequence>
<protein>
    <submittedName>
        <fullName evidence="2">Uncharacterized mitochondrial protein-like protein</fullName>
    </submittedName>
</protein>
<dbReference type="PANTHER" id="PTHR11439:SF463">
    <property type="entry name" value="REVERSE TRANSCRIPTASE TY1_COPIA-TYPE DOMAIN-CONTAINING PROTEIN"/>
    <property type="match status" value="1"/>
</dbReference>
<dbReference type="PANTHER" id="PTHR11439">
    <property type="entry name" value="GAG-POL-RELATED RETROTRANSPOSON"/>
    <property type="match status" value="1"/>
</dbReference>
<keyword evidence="1" id="KW-0472">Membrane</keyword>
<feature type="transmembrane region" description="Helical" evidence="1">
    <location>
        <begin position="388"/>
        <end position="409"/>
    </location>
</feature>
<keyword evidence="1" id="KW-0812">Transmembrane</keyword>